<dbReference type="EMBL" id="UINC01009386">
    <property type="protein sequence ID" value="SVA42095.1"/>
    <property type="molecule type" value="Genomic_DNA"/>
</dbReference>
<name>A0A381VP38_9ZZZZ</name>
<feature type="compositionally biased region" description="Gly residues" evidence="1">
    <location>
        <begin position="53"/>
        <end position="63"/>
    </location>
</feature>
<feature type="compositionally biased region" description="Low complexity" evidence="1">
    <location>
        <begin position="43"/>
        <end position="52"/>
    </location>
</feature>
<proteinExistence type="predicted"/>
<feature type="non-terminal residue" evidence="2">
    <location>
        <position position="1"/>
    </location>
</feature>
<organism evidence="2">
    <name type="scientific">marine metagenome</name>
    <dbReference type="NCBI Taxonomy" id="408172"/>
    <lineage>
        <taxon>unclassified sequences</taxon>
        <taxon>metagenomes</taxon>
        <taxon>ecological metagenomes</taxon>
    </lineage>
</organism>
<feature type="region of interest" description="Disordered" evidence="1">
    <location>
        <begin position="1"/>
        <end position="117"/>
    </location>
</feature>
<feature type="non-terminal residue" evidence="2">
    <location>
        <position position="117"/>
    </location>
</feature>
<dbReference type="AlphaFoldDB" id="A0A381VP38"/>
<reference evidence="2" key="1">
    <citation type="submission" date="2018-05" db="EMBL/GenBank/DDBJ databases">
        <authorList>
            <person name="Lanie J.A."/>
            <person name="Ng W.-L."/>
            <person name="Kazmierczak K.M."/>
            <person name="Andrzejewski T.M."/>
            <person name="Davidsen T.M."/>
            <person name="Wayne K.J."/>
            <person name="Tettelin H."/>
            <person name="Glass J.I."/>
            <person name="Rusch D."/>
            <person name="Podicherti R."/>
            <person name="Tsui H.-C.T."/>
            <person name="Winkler M.E."/>
        </authorList>
    </citation>
    <scope>NUCLEOTIDE SEQUENCE</scope>
</reference>
<accession>A0A381VP38</accession>
<sequence>GRPDRARRLRGRGGPGTGRGGPLWGRAPGEPGRRRGRCHVRRVVVGPPVRTDPGGGLPIGDGASGCSDRRGRRGGRVGHDQWSPGVAPPSAGAVGESHAAPVRQPRGLWQYDGNSSM</sequence>
<gene>
    <name evidence="2" type="ORF">METZ01_LOCUS94949</name>
</gene>
<evidence type="ECO:0000256" key="1">
    <source>
        <dbReference type="SAM" id="MobiDB-lite"/>
    </source>
</evidence>
<feature type="compositionally biased region" description="Gly residues" evidence="1">
    <location>
        <begin position="12"/>
        <end position="23"/>
    </location>
</feature>
<protein>
    <submittedName>
        <fullName evidence="2">Uncharacterized protein</fullName>
    </submittedName>
</protein>
<evidence type="ECO:0000313" key="2">
    <source>
        <dbReference type="EMBL" id="SVA42095.1"/>
    </source>
</evidence>